<accession>A0A0G1BKI8</accession>
<reference evidence="4 5" key="1">
    <citation type="journal article" date="2015" name="Nature">
        <title>rRNA introns, odd ribosomes, and small enigmatic genomes across a large radiation of phyla.</title>
        <authorList>
            <person name="Brown C.T."/>
            <person name="Hug L.A."/>
            <person name="Thomas B.C."/>
            <person name="Sharon I."/>
            <person name="Castelle C.J."/>
            <person name="Singh A."/>
            <person name="Wilkins M.J."/>
            <person name="Williams K.H."/>
            <person name="Banfield J.F."/>
        </authorList>
    </citation>
    <scope>NUCLEOTIDE SEQUENCE [LARGE SCALE GENOMIC DNA]</scope>
</reference>
<dbReference type="EC" id="3.5.1.2" evidence="2"/>
<name>A0A0G1BKI8_9BACT</name>
<feature type="domain" description="CobB/CobQ-like glutamine amidotransferase" evidence="3">
    <location>
        <begin position="6"/>
        <end position="210"/>
    </location>
</feature>
<keyword evidence="2" id="KW-0378">Hydrolase</keyword>
<keyword evidence="2" id="KW-0573">Peptidoglycan synthesis</keyword>
<comment type="catalytic activity">
    <reaction evidence="2">
        <text>beta-D-GlcNAc-(1-&gt;4)-Mur2Ac(oyl-L-Ala-gamma-D-Glu-L-Lys-D-Ala-D-Ala)-di-trans,octa-cis-undecaprenyl diphosphate + L-glutamine + ATP + H2O = beta-D-GlcNAc-(1-&gt;4)-Mur2Ac(oyl-L-Ala-D-isoglutaminyl-L-Lys-D-Ala-D-Ala)-di-trans,octa-cis-undecaprenyl diphosphate + L-glutamate + ADP + phosphate + H(+)</text>
        <dbReference type="Rhea" id="RHEA:57928"/>
        <dbReference type="ChEBI" id="CHEBI:15377"/>
        <dbReference type="ChEBI" id="CHEBI:15378"/>
        <dbReference type="ChEBI" id="CHEBI:29985"/>
        <dbReference type="ChEBI" id="CHEBI:30616"/>
        <dbReference type="ChEBI" id="CHEBI:43474"/>
        <dbReference type="ChEBI" id="CHEBI:58359"/>
        <dbReference type="ChEBI" id="CHEBI:60033"/>
        <dbReference type="ChEBI" id="CHEBI:62233"/>
        <dbReference type="ChEBI" id="CHEBI:456216"/>
        <dbReference type="EC" id="6.3.5.13"/>
    </reaction>
</comment>
<dbReference type="HAMAP" id="MF_02213">
    <property type="entry name" value="Lipid_II_synth_GatD"/>
    <property type="match status" value="1"/>
</dbReference>
<comment type="catalytic activity">
    <reaction evidence="2">
        <text>L-glutamine + H2O = L-glutamate + NH4(+)</text>
        <dbReference type="Rhea" id="RHEA:15889"/>
        <dbReference type="ChEBI" id="CHEBI:15377"/>
        <dbReference type="ChEBI" id="CHEBI:28938"/>
        <dbReference type="ChEBI" id="CHEBI:29985"/>
        <dbReference type="ChEBI" id="CHEBI:58359"/>
        <dbReference type="EC" id="3.5.1.2"/>
    </reaction>
</comment>
<dbReference type="GO" id="GO:0140282">
    <property type="term" value="F:carbon-nitrogen ligase activity on lipid II"/>
    <property type="evidence" value="ECO:0007669"/>
    <property type="project" value="UniProtKB-UniRule"/>
</dbReference>
<dbReference type="GO" id="GO:0008360">
    <property type="term" value="P:regulation of cell shape"/>
    <property type="evidence" value="ECO:0007669"/>
    <property type="project" value="UniProtKB-KW"/>
</dbReference>
<evidence type="ECO:0000256" key="2">
    <source>
        <dbReference type="HAMAP-Rule" id="MF_02213"/>
    </source>
</evidence>
<dbReference type="AlphaFoldDB" id="A0A0G1BKI8"/>
<comment type="similarity">
    <text evidence="2">Belongs to the CobB/CobQ family. GatD subfamily.</text>
</comment>
<evidence type="ECO:0000313" key="4">
    <source>
        <dbReference type="EMBL" id="KKS46791.1"/>
    </source>
</evidence>
<protein>
    <recommendedName>
        <fullName evidence="2">Lipid II isoglutaminyl synthase (glutamine-hydrolyzing) subunit GatD</fullName>
        <ecNumber evidence="2">6.3.5.13</ecNumber>
    </recommendedName>
    <alternativeName>
        <fullName evidence="2">Lipid II isoglutaminyl synthase glutaminase subunit</fullName>
        <ecNumber evidence="2">3.5.1.2</ecNumber>
    </alternativeName>
</protein>
<keyword evidence="2" id="KW-0961">Cell wall biogenesis/degradation</keyword>
<dbReference type="InterPro" id="IPR029062">
    <property type="entry name" value="Class_I_gatase-like"/>
</dbReference>
<dbReference type="UniPathway" id="UPA00219"/>
<dbReference type="EMBL" id="LCDD01000013">
    <property type="protein sequence ID" value="KKS46791.1"/>
    <property type="molecule type" value="Genomic_DNA"/>
</dbReference>
<gene>
    <name evidence="2" type="primary">gatD</name>
    <name evidence="4" type="ORF">UV09_C0013G0024</name>
</gene>
<sequence length="251" mass="27891">MNYKLTIAWLYPDLMSTYGDRGNIYCLTRRCQWRGIGVSVLPITLENNKQDLKKTDLIFMGGAQDRQQRVAADDFIQNKGPILKEMIKKNIPALFVCAAYQAAGHYYKPYQGDPIPGASIFDLHTEHPGDQKQRLISNCAAKIINPTGLKGITIVGFENHGGRTYLGPKMKPLAEVLAGGGNNGDDGFEGGICRNAIGSYYHGPFLPKNWLVADWLIGRALEKKYGKEIKLSLLPDSEEKQAHQAILEKII</sequence>
<dbReference type="EC" id="6.3.5.13" evidence="2"/>
<feature type="active site" description="Nucleophile" evidence="2">
    <location>
        <position position="97"/>
    </location>
</feature>
<evidence type="ECO:0000256" key="1">
    <source>
        <dbReference type="ARBA" id="ARBA00022962"/>
    </source>
</evidence>
<dbReference type="PANTHER" id="PTHR21343">
    <property type="entry name" value="DETHIOBIOTIN SYNTHETASE"/>
    <property type="match status" value="1"/>
</dbReference>
<dbReference type="PATRIC" id="fig|1618442.3.peg.628"/>
<dbReference type="GO" id="GO:0009236">
    <property type="term" value="P:cobalamin biosynthetic process"/>
    <property type="evidence" value="ECO:0007669"/>
    <property type="project" value="InterPro"/>
</dbReference>
<evidence type="ECO:0000313" key="5">
    <source>
        <dbReference type="Proteomes" id="UP000034320"/>
    </source>
</evidence>
<keyword evidence="1 2" id="KW-0315">Glutamine amidotransferase</keyword>
<dbReference type="CDD" id="cd01750">
    <property type="entry name" value="GATase1_CobQ"/>
    <property type="match status" value="1"/>
</dbReference>
<keyword evidence="4" id="KW-0808">Transferase</keyword>
<dbReference type="GO" id="GO:0004359">
    <property type="term" value="F:glutaminase activity"/>
    <property type="evidence" value="ECO:0007669"/>
    <property type="project" value="UniProtKB-UniRule"/>
</dbReference>
<dbReference type="SUPFAM" id="SSF52317">
    <property type="entry name" value="Class I glutamine amidotransferase-like"/>
    <property type="match status" value="1"/>
</dbReference>
<dbReference type="Pfam" id="PF07685">
    <property type="entry name" value="GATase_3"/>
    <property type="match status" value="1"/>
</dbReference>
<dbReference type="GO" id="GO:0009252">
    <property type="term" value="P:peptidoglycan biosynthetic process"/>
    <property type="evidence" value="ECO:0007669"/>
    <property type="project" value="UniProtKB-UniRule"/>
</dbReference>
<evidence type="ECO:0000259" key="3">
    <source>
        <dbReference type="Pfam" id="PF07685"/>
    </source>
</evidence>
<dbReference type="GO" id="GO:0071555">
    <property type="term" value="P:cell wall organization"/>
    <property type="evidence" value="ECO:0007669"/>
    <property type="project" value="UniProtKB-KW"/>
</dbReference>
<comment type="pathway">
    <text evidence="2">Cell wall biogenesis; peptidoglycan biosynthesis.</text>
</comment>
<dbReference type="PROSITE" id="PS51274">
    <property type="entry name" value="GATASE_COBBQ"/>
    <property type="match status" value="1"/>
</dbReference>
<proteinExistence type="inferred from homology"/>
<dbReference type="InterPro" id="IPR043702">
    <property type="entry name" value="Lipid_II_synth_GatD"/>
</dbReference>
<comment type="caution">
    <text evidence="4">The sequence shown here is derived from an EMBL/GenBank/DDBJ whole genome shotgun (WGS) entry which is preliminary data.</text>
</comment>
<dbReference type="GO" id="GO:0016740">
    <property type="term" value="F:transferase activity"/>
    <property type="evidence" value="ECO:0007669"/>
    <property type="project" value="UniProtKB-KW"/>
</dbReference>
<comment type="subunit">
    <text evidence="2">Forms a heterodimer with MurT.</text>
</comment>
<feature type="active site" evidence="2">
    <location>
        <position position="202"/>
    </location>
</feature>
<keyword evidence="2" id="KW-0133">Cell shape</keyword>
<feature type="binding site" evidence="2">
    <location>
        <position position="134"/>
    </location>
    <ligand>
        <name>substrate</name>
    </ligand>
</feature>
<dbReference type="PANTHER" id="PTHR21343:SF9">
    <property type="entry name" value="LIPID II ISOGLUTAMINYL SYNTHASE (GLUTAMINE-HYDROLYZING) SUBUNIT GATD"/>
    <property type="match status" value="1"/>
</dbReference>
<dbReference type="InterPro" id="IPR033949">
    <property type="entry name" value="CobQ_GATase1"/>
</dbReference>
<dbReference type="Proteomes" id="UP000034320">
    <property type="component" value="Unassembled WGS sequence"/>
</dbReference>
<comment type="function">
    <text evidence="2">The lipid II isoglutaminyl synthase complex catalyzes the formation of alpha-D-isoglutamine in the cell wall lipid II stem peptide. The GatD subunit catalyzes the hydrolysis of glutamine to glutamate and ammonia. The resulting ammonia molecule is channeled to the active site of MurT.</text>
</comment>
<dbReference type="InterPro" id="IPR011698">
    <property type="entry name" value="GATase_3"/>
</dbReference>
<organism evidence="4 5">
    <name type="scientific">Candidatus Gottesmanbacteria bacterium GW2011_GWA2_42_18</name>
    <dbReference type="NCBI Taxonomy" id="1618442"/>
    <lineage>
        <taxon>Bacteria</taxon>
        <taxon>Candidatus Gottesmaniibacteriota</taxon>
    </lineage>
</organism>
<keyword evidence="2" id="KW-0436">Ligase</keyword>